<proteinExistence type="predicted"/>
<keyword evidence="1" id="KW-0472">Membrane</keyword>
<feature type="transmembrane region" description="Helical" evidence="1">
    <location>
        <begin position="122"/>
        <end position="142"/>
    </location>
</feature>
<feature type="transmembrane region" description="Helical" evidence="1">
    <location>
        <begin position="64"/>
        <end position="82"/>
    </location>
</feature>
<name>A0A316AED2_9BACT</name>
<feature type="transmembrane region" description="Helical" evidence="1">
    <location>
        <begin position="89"/>
        <end position="110"/>
    </location>
</feature>
<protein>
    <recommendedName>
        <fullName evidence="4">VanZ like protein</fullName>
    </recommendedName>
</protein>
<sequence length="147" mass="16785">MDKKPRNINLFKLIQRYLIGIVGLMLMIFVLIFSWLPNPDIGLLPIFPHWLGEWTNKNKNLRTAVPFVFLGFIGPFLPLFSNKSIWTRAMLVLVSLLFLVSMAEVGQLLLPRRHFDWGDIGWGMAGTLLGMLPALAIQQLVLKKKTL</sequence>
<evidence type="ECO:0000313" key="2">
    <source>
        <dbReference type="EMBL" id="PWJ55981.1"/>
    </source>
</evidence>
<feature type="transmembrane region" description="Helical" evidence="1">
    <location>
        <begin position="16"/>
        <end position="36"/>
    </location>
</feature>
<dbReference type="AlphaFoldDB" id="A0A316AED2"/>
<reference evidence="2 3" key="1">
    <citation type="submission" date="2018-03" db="EMBL/GenBank/DDBJ databases">
        <title>Genomic Encyclopedia of Archaeal and Bacterial Type Strains, Phase II (KMG-II): from individual species to whole genera.</title>
        <authorList>
            <person name="Goeker M."/>
        </authorList>
    </citation>
    <scope>NUCLEOTIDE SEQUENCE [LARGE SCALE GENOMIC DNA]</scope>
    <source>
        <strain evidence="2 3">DSM 100346</strain>
    </source>
</reference>
<evidence type="ECO:0000256" key="1">
    <source>
        <dbReference type="SAM" id="Phobius"/>
    </source>
</evidence>
<organism evidence="2 3">
    <name type="scientific">Dyadobacter jejuensis</name>
    <dbReference type="NCBI Taxonomy" id="1082580"/>
    <lineage>
        <taxon>Bacteria</taxon>
        <taxon>Pseudomonadati</taxon>
        <taxon>Bacteroidota</taxon>
        <taxon>Cytophagia</taxon>
        <taxon>Cytophagales</taxon>
        <taxon>Spirosomataceae</taxon>
        <taxon>Dyadobacter</taxon>
    </lineage>
</organism>
<accession>A0A316AED2</accession>
<evidence type="ECO:0000313" key="3">
    <source>
        <dbReference type="Proteomes" id="UP000245880"/>
    </source>
</evidence>
<keyword evidence="1" id="KW-0812">Transmembrane</keyword>
<comment type="caution">
    <text evidence="2">The sequence shown here is derived from an EMBL/GenBank/DDBJ whole genome shotgun (WGS) entry which is preliminary data.</text>
</comment>
<dbReference type="Proteomes" id="UP000245880">
    <property type="component" value="Unassembled WGS sequence"/>
</dbReference>
<keyword evidence="3" id="KW-1185">Reference proteome</keyword>
<keyword evidence="1" id="KW-1133">Transmembrane helix</keyword>
<gene>
    <name evidence="2" type="ORF">CLV98_11276</name>
</gene>
<dbReference type="EMBL" id="QGDT01000012">
    <property type="protein sequence ID" value="PWJ55981.1"/>
    <property type="molecule type" value="Genomic_DNA"/>
</dbReference>
<evidence type="ECO:0008006" key="4">
    <source>
        <dbReference type="Google" id="ProtNLM"/>
    </source>
</evidence>